<organism evidence="2 3">
    <name type="scientific">Clytia hemisphaerica</name>
    <dbReference type="NCBI Taxonomy" id="252671"/>
    <lineage>
        <taxon>Eukaryota</taxon>
        <taxon>Metazoa</taxon>
        <taxon>Cnidaria</taxon>
        <taxon>Hydrozoa</taxon>
        <taxon>Hydroidolina</taxon>
        <taxon>Leptothecata</taxon>
        <taxon>Obeliida</taxon>
        <taxon>Clytiidae</taxon>
        <taxon>Clytia</taxon>
    </lineage>
</organism>
<evidence type="ECO:0000259" key="1">
    <source>
        <dbReference type="PROSITE" id="PS50018"/>
    </source>
</evidence>
<dbReference type="AlphaFoldDB" id="A0A7M5UC76"/>
<dbReference type="PANTHER" id="PTHR14149">
    <property type="entry name" value="RAS GTPASE-ACTIVATING PROTEIN WITH IQ MOTIF"/>
    <property type="match status" value="1"/>
</dbReference>
<feature type="domain" description="Ras-GAP" evidence="1">
    <location>
        <begin position="147"/>
        <end position="358"/>
    </location>
</feature>
<dbReference type="SMART" id="SM00323">
    <property type="entry name" value="RasGAP"/>
    <property type="match status" value="1"/>
</dbReference>
<dbReference type="SUPFAM" id="SSF48350">
    <property type="entry name" value="GTPase activation domain, GAP"/>
    <property type="match status" value="1"/>
</dbReference>
<dbReference type="EnsemblMetazoa" id="CLYHEMT008830.1">
    <property type="protein sequence ID" value="CLYHEMP008830.1"/>
    <property type="gene ID" value="CLYHEMG008830"/>
</dbReference>
<dbReference type="GO" id="GO:0005096">
    <property type="term" value="F:GTPase activator activity"/>
    <property type="evidence" value="ECO:0007669"/>
    <property type="project" value="TreeGrafter"/>
</dbReference>
<protein>
    <recommendedName>
        <fullName evidence="1">Ras-GAP domain-containing protein</fullName>
    </recommendedName>
</protein>
<dbReference type="PROSITE" id="PS50018">
    <property type="entry name" value="RAS_GTPASE_ACTIV_2"/>
    <property type="match status" value="1"/>
</dbReference>
<dbReference type="Pfam" id="PF00616">
    <property type="entry name" value="RasGAP"/>
    <property type="match status" value="1"/>
</dbReference>
<dbReference type="SUPFAM" id="SSF143885">
    <property type="entry name" value="RGC domain-like"/>
    <property type="match status" value="1"/>
</dbReference>
<dbReference type="OrthoDB" id="775356at2759"/>
<dbReference type="GO" id="GO:0005938">
    <property type="term" value="C:cell cortex"/>
    <property type="evidence" value="ECO:0007669"/>
    <property type="project" value="TreeGrafter"/>
</dbReference>
<proteinExistence type="predicted"/>
<dbReference type="Proteomes" id="UP000594262">
    <property type="component" value="Unplaced"/>
</dbReference>
<dbReference type="Gene3D" id="1.10.506.10">
    <property type="entry name" value="GTPase Activation - p120gap, domain 1"/>
    <property type="match status" value="1"/>
</dbReference>
<dbReference type="InterPro" id="IPR008936">
    <property type="entry name" value="Rho_GTPase_activation_prot"/>
</dbReference>
<sequence length="745" mass="87253">MACLSAEITANNQLFIQEDQKKAWVLNEELYDQLRRQLQELKVEICKQCKKNFELEKEVKFFDQRIALLINHKISVEEFPDNISYGEHRLDTLKDDIQKQCFGNLFFLLQTEPKYIAKLTRSVDTTEIDELLQIVMFSLYGNQYGEREEHLLLKMFELALNMEFDETDEFGSLMRQNTAISRMMTTYTRRGPGQEYLKDTLQELVEQTNLTGLSEDLNLEVNPVKVYCALHSVVDDERNNVTMEKALKDKDVKATINARLVKLENITKYFFDAIIQSLNSVPYGIRWLCKAIYQLCQEKFPHVSIENITGLIGGFFLLRFINPAIVFPHNYMLLNSQPRSQMRRNFVLIAKLLQAISNKGASQILKEVYMKPLEAFVESRQQILQDFLMKLCNVDDFHSNLEMEQYLSLPKDMNIRITLKEMYRLHDLLCKYQDFLTVEDNEKLTVLLLELGDPSAKYRDQQVENVSVDINLLSRWDVSSNLKNDMINDYERTSERGIKALRKRCQNLLTRLLTTAPYLMQELTLKNVFAHAYKTGDDEIERITQLVKSHLDSLKESDPNYKEEEFYVHVKDSVSKQEIHYDKMSKELKSLKNVQETLIWHGEFLSQQLDAYKEYLQDARNKAAVREGRASPGKMTKQNSGPYKFSYTALEKEGVIFECKSISYKKKQNIAFTVFCKEPGIYTIQLHYKIPLPGQQTLMELDLHLEDLLNLQHFDDPVYNINEYVVLDVRRTLSFLHKYFGPKKL</sequence>
<dbReference type="InterPro" id="IPR000593">
    <property type="entry name" value="RasGAP_C"/>
</dbReference>
<keyword evidence="3" id="KW-1185">Reference proteome</keyword>
<dbReference type="Pfam" id="PF03836">
    <property type="entry name" value="RasGAP_C"/>
    <property type="match status" value="1"/>
</dbReference>
<dbReference type="PANTHER" id="PTHR14149:SF17">
    <property type="entry name" value="GTPASE-ACTIVATING PROTEIN"/>
    <property type="match status" value="1"/>
</dbReference>
<dbReference type="InterPro" id="IPR001936">
    <property type="entry name" value="RasGAP_dom"/>
</dbReference>
<reference evidence="2" key="1">
    <citation type="submission" date="2021-01" db="UniProtKB">
        <authorList>
            <consortium name="EnsemblMetazoa"/>
        </authorList>
    </citation>
    <scope>IDENTIFICATION</scope>
</reference>
<dbReference type="GO" id="GO:0046580">
    <property type="term" value="P:negative regulation of Ras protein signal transduction"/>
    <property type="evidence" value="ECO:0007669"/>
    <property type="project" value="TreeGrafter"/>
</dbReference>
<accession>A0A7M5UC76</accession>
<evidence type="ECO:0000313" key="3">
    <source>
        <dbReference type="Proteomes" id="UP000594262"/>
    </source>
</evidence>
<name>A0A7M5UC76_9CNID</name>
<evidence type="ECO:0000313" key="2">
    <source>
        <dbReference type="EnsemblMetazoa" id="CLYHEMP008830.1"/>
    </source>
</evidence>